<comment type="caution">
    <text evidence="1">The sequence shown here is derived from an EMBL/GenBank/DDBJ whole genome shotgun (WGS) entry which is preliminary data.</text>
</comment>
<reference evidence="1 2" key="1">
    <citation type="submission" date="2014-03" db="EMBL/GenBank/DDBJ databases">
        <title>Bradyrhizobium valentinum sp. nov., isolated from effective nodules of Lupinus mariae-josephae, a lupine endemic of basic-lime soils in Eastern Spain.</title>
        <authorList>
            <person name="Duran D."/>
            <person name="Rey L."/>
            <person name="Navarro A."/>
            <person name="Busquets A."/>
            <person name="Imperial J."/>
            <person name="Ruiz-Argueso T."/>
        </authorList>
    </citation>
    <scope>NUCLEOTIDE SEQUENCE [LARGE SCALE GENOMIC DNA]</scope>
    <source>
        <strain evidence="1 2">LmjM3</strain>
    </source>
</reference>
<dbReference type="EMBL" id="LLXX01000173">
    <property type="protein sequence ID" value="KRQ99275.1"/>
    <property type="molecule type" value="Genomic_DNA"/>
</dbReference>
<dbReference type="RefSeq" id="WP_057853927.1">
    <property type="nucleotide sequence ID" value="NZ_LLXX01000173.1"/>
</dbReference>
<dbReference type="AlphaFoldDB" id="A0A0R3KUJ9"/>
<organism evidence="1 2">
    <name type="scientific">Bradyrhizobium valentinum</name>
    <dbReference type="NCBI Taxonomy" id="1518501"/>
    <lineage>
        <taxon>Bacteria</taxon>
        <taxon>Pseudomonadati</taxon>
        <taxon>Pseudomonadota</taxon>
        <taxon>Alphaproteobacteria</taxon>
        <taxon>Hyphomicrobiales</taxon>
        <taxon>Nitrobacteraceae</taxon>
        <taxon>Bradyrhizobium</taxon>
    </lineage>
</organism>
<accession>A0A0R3KUJ9</accession>
<gene>
    <name evidence="1" type="ORF">CP49_11810</name>
</gene>
<sequence>MSVVRLCIRMAAVLALRERTWAGTLVYDTRNLPLSEAMTEHQDAPWLSVYTDRDEQEGVTGRDVNAADRQLHLVVEMGIAGKVPQADGGPAVEIPASDAGYERAIDLIEMQVRRALFHDPLNPWGEFVRKMVMSIRSTDAERTGEGERGARWAARFIVFNCDTIAEPQPGIPMAPDHPVAEFLAAIRAADIEGLATVATLIEQEIIGAPLPSWQQAQSMLGLTEQGTRGIGVAPPYATPATEVTTEVIGTTPGSDKFRDTDVDKQVGRDLPEEGGPIIIVGTEQRI</sequence>
<evidence type="ECO:0000313" key="2">
    <source>
        <dbReference type="Proteomes" id="UP000051913"/>
    </source>
</evidence>
<protein>
    <submittedName>
        <fullName evidence="1">Uncharacterized protein</fullName>
    </submittedName>
</protein>
<name>A0A0R3KUJ9_9BRAD</name>
<proteinExistence type="predicted"/>
<evidence type="ECO:0000313" key="1">
    <source>
        <dbReference type="EMBL" id="KRQ99275.1"/>
    </source>
</evidence>
<dbReference type="Proteomes" id="UP000051913">
    <property type="component" value="Unassembled WGS sequence"/>
</dbReference>
<keyword evidence="2" id="KW-1185">Reference proteome</keyword>